<dbReference type="OrthoDB" id="101857at2"/>
<accession>A0A1G7LEV6</accession>
<evidence type="ECO:0000313" key="1">
    <source>
        <dbReference type="EMBL" id="SDF48018.1"/>
    </source>
</evidence>
<keyword evidence="2" id="KW-1185">Reference proteome</keyword>
<dbReference type="RefSeq" id="WP_091056936.1">
    <property type="nucleotide sequence ID" value="NZ_FNCF01000001.1"/>
</dbReference>
<gene>
    <name evidence="1" type="ORF">SAMN05660324_0238</name>
</gene>
<dbReference type="AlphaFoldDB" id="A0A1G7LEV6"/>
<reference evidence="2" key="1">
    <citation type="submission" date="2016-10" db="EMBL/GenBank/DDBJ databases">
        <authorList>
            <person name="Varghese N."/>
            <person name="Submissions S."/>
        </authorList>
    </citation>
    <scope>NUCLEOTIDE SEQUENCE [LARGE SCALE GENOMIC DNA]</scope>
    <source>
        <strain evidence="2">DSM 44526</strain>
    </source>
</reference>
<sequence length="257" mass="28559">MRYFSVAYRPLAWPLPRFVEAVSISPVDEGVQDLGAHAPQWVGTDPQLGEYATLFALRRVLEEEPAASPDEMVGISHYRRFAVTLPARVSSRRGEAIKPADFAKLSRDRFLPPPGTILHPEPFPVPPSLVAQYGRFHPVRDLLRFMALAIELQVVEDHEVAAWLGGDVLVPAASVGVFPRSWWIATMTDLERVASAFLETAAEPREGYNRRAPAFCLERLHSLLLVKLVQGWPPDRVLAHPELVVDPTGRYQGNSGA</sequence>
<protein>
    <submittedName>
        <fullName evidence="1">Uncharacterized protein</fullName>
    </submittedName>
</protein>
<name>A0A1G7LEV6_9ACTN</name>
<organism evidence="1 2">
    <name type="scientific">Klenkia brasiliensis</name>
    <dbReference type="NCBI Taxonomy" id="333142"/>
    <lineage>
        <taxon>Bacteria</taxon>
        <taxon>Bacillati</taxon>
        <taxon>Actinomycetota</taxon>
        <taxon>Actinomycetes</taxon>
        <taxon>Geodermatophilales</taxon>
        <taxon>Geodermatophilaceae</taxon>
        <taxon>Klenkia</taxon>
    </lineage>
</organism>
<dbReference type="Proteomes" id="UP000198863">
    <property type="component" value="Unassembled WGS sequence"/>
</dbReference>
<evidence type="ECO:0000313" key="2">
    <source>
        <dbReference type="Proteomes" id="UP000198863"/>
    </source>
</evidence>
<dbReference type="EMBL" id="FNCF01000001">
    <property type="protein sequence ID" value="SDF48018.1"/>
    <property type="molecule type" value="Genomic_DNA"/>
</dbReference>
<proteinExistence type="predicted"/>